<reference evidence="1 2" key="2">
    <citation type="journal article" date="2012" name="PLoS Pathog.">
        <title>Diverse lifestyles and strategies of plant pathogenesis encoded in the genomes of eighteen Dothideomycetes fungi.</title>
        <authorList>
            <person name="Ohm R.A."/>
            <person name="Feau N."/>
            <person name="Henrissat B."/>
            <person name="Schoch C.L."/>
            <person name="Horwitz B.A."/>
            <person name="Barry K.W."/>
            <person name="Condon B.J."/>
            <person name="Copeland A.C."/>
            <person name="Dhillon B."/>
            <person name="Glaser F."/>
            <person name="Hesse C.N."/>
            <person name="Kosti I."/>
            <person name="LaButti K."/>
            <person name="Lindquist E.A."/>
            <person name="Lucas S."/>
            <person name="Salamov A.A."/>
            <person name="Bradshaw R.E."/>
            <person name="Ciuffetti L."/>
            <person name="Hamelin R.C."/>
            <person name="Kema G.H.J."/>
            <person name="Lawrence C."/>
            <person name="Scott J.A."/>
            <person name="Spatafora J.W."/>
            <person name="Turgeon B.G."/>
            <person name="de Wit P.J.G.M."/>
            <person name="Zhong S."/>
            <person name="Goodwin S.B."/>
            <person name="Grigoriev I.V."/>
        </authorList>
    </citation>
    <scope>NUCLEOTIDE SEQUENCE [LARGE SCALE GENOMIC DNA]</scope>
    <source>
        <strain evidence="2">NZE10 / CBS 128990</strain>
    </source>
</reference>
<evidence type="ECO:0000313" key="2">
    <source>
        <dbReference type="Proteomes" id="UP000016933"/>
    </source>
</evidence>
<name>N1PS59_DOTSN</name>
<dbReference type="eggNOG" id="ENOG502QV0E">
    <property type="taxonomic scope" value="Eukaryota"/>
</dbReference>
<accession>N1PS59</accession>
<organism evidence="1 2">
    <name type="scientific">Dothistroma septosporum (strain NZE10 / CBS 128990)</name>
    <name type="common">Red band needle blight fungus</name>
    <name type="synonym">Mycosphaerella pini</name>
    <dbReference type="NCBI Taxonomy" id="675120"/>
    <lineage>
        <taxon>Eukaryota</taxon>
        <taxon>Fungi</taxon>
        <taxon>Dikarya</taxon>
        <taxon>Ascomycota</taxon>
        <taxon>Pezizomycotina</taxon>
        <taxon>Dothideomycetes</taxon>
        <taxon>Dothideomycetidae</taxon>
        <taxon>Mycosphaerellales</taxon>
        <taxon>Mycosphaerellaceae</taxon>
        <taxon>Dothistroma</taxon>
    </lineage>
</organism>
<dbReference type="HOGENOM" id="CLU_042117_0_0_1"/>
<evidence type="ECO:0000313" key="1">
    <source>
        <dbReference type="EMBL" id="EME45259.1"/>
    </source>
</evidence>
<protein>
    <submittedName>
        <fullName evidence="1">Uncharacterized protein</fullName>
    </submittedName>
</protein>
<proteinExistence type="predicted"/>
<dbReference type="Pfam" id="PF16062">
    <property type="entry name" value="MavL-like"/>
    <property type="match status" value="2"/>
</dbReference>
<dbReference type="AlphaFoldDB" id="N1PS59"/>
<reference evidence="2" key="1">
    <citation type="journal article" date="2012" name="PLoS Genet.">
        <title>The genomes of the fungal plant pathogens Cladosporium fulvum and Dothistroma septosporum reveal adaptation to different hosts and lifestyles but also signatures of common ancestry.</title>
        <authorList>
            <person name="de Wit P.J.G.M."/>
            <person name="van der Burgt A."/>
            <person name="Oekmen B."/>
            <person name="Stergiopoulos I."/>
            <person name="Abd-Elsalam K.A."/>
            <person name="Aerts A.L."/>
            <person name="Bahkali A.H."/>
            <person name="Beenen H.G."/>
            <person name="Chettri P."/>
            <person name="Cox M.P."/>
            <person name="Datema E."/>
            <person name="de Vries R.P."/>
            <person name="Dhillon B."/>
            <person name="Ganley A.R."/>
            <person name="Griffiths S.A."/>
            <person name="Guo Y."/>
            <person name="Hamelin R.C."/>
            <person name="Henrissat B."/>
            <person name="Kabir M.S."/>
            <person name="Jashni M.K."/>
            <person name="Kema G."/>
            <person name="Klaubauf S."/>
            <person name="Lapidus A."/>
            <person name="Levasseur A."/>
            <person name="Lindquist E."/>
            <person name="Mehrabi R."/>
            <person name="Ohm R.A."/>
            <person name="Owen T.J."/>
            <person name="Salamov A."/>
            <person name="Schwelm A."/>
            <person name="Schijlen E."/>
            <person name="Sun H."/>
            <person name="van den Burg H.A."/>
            <person name="van Ham R.C.H.J."/>
            <person name="Zhang S."/>
            <person name="Goodwin S.B."/>
            <person name="Grigoriev I.V."/>
            <person name="Collemare J."/>
            <person name="Bradshaw R.E."/>
        </authorList>
    </citation>
    <scope>NUCLEOTIDE SEQUENCE [LARGE SCALE GENOMIC DNA]</scope>
    <source>
        <strain evidence="2">NZE10 / CBS 128990</strain>
    </source>
</reference>
<dbReference type="EMBL" id="KB446538">
    <property type="protein sequence ID" value="EME45259.1"/>
    <property type="molecule type" value="Genomic_DNA"/>
</dbReference>
<keyword evidence="2" id="KW-1185">Reference proteome</keyword>
<dbReference type="OrthoDB" id="6357136at2759"/>
<dbReference type="OMA" id="HANMLLV"/>
<dbReference type="InterPro" id="IPR032063">
    <property type="entry name" value="MavL-like"/>
</dbReference>
<gene>
    <name evidence="1" type="ORF">DOTSEDRAFT_79310</name>
</gene>
<dbReference type="Proteomes" id="UP000016933">
    <property type="component" value="Unassembled WGS sequence"/>
</dbReference>
<sequence length="405" mass="45521">MAHNDDGRPFLFLDKMQVKPPIKTNSVRHFNPTVIRDDAATTRIIVHRRYPSLAENFLKHKLQHGSQHEQELYRNLTWQGLTSRLIEKRALVFMGGHDHTVLRNGRRIQHETQQWDRNGSEEQHLNSDLTLREYLSYDEIMLGSLIGVSSPSYFINSGSRNNWGRSGATFEPRGIIMGLVGARFERNDRMDSIFILPPVKNPRQHPDLTKTFIDFFGAKRHPETGFDADMYTARIRITADILLLEANARAADKTQRAYVYVVGLGLGVWQHDSSQNDLYVSTFADAISSLSLPHVSTIEFGWVSCSPIVQSAAIKAGDTKVIEVKFTRRDPAGYRADRYRNELLVSSYAWDGNAFPGNEYWQGSLAGSGDSAAACMSTIGEVHNPVVNPAFLQKVQVVGEEVSAS</sequence>
<dbReference type="STRING" id="675120.N1PS59"/>